<dbReference type="Pfam" id="PF13424">
    <property type="entry name" value="TPR_12"/>
    <property type="match status" value="2"/>
</dbReference>
<dbReference type="SMART" id="SM00028">
    <property type="entry name" value="TPR"/>
    <property type="match status" value="6"/>
</dbReference>
<organism evidence="10 11">
    <name type="scientific">Flavobacterium sediminis</name>
    <dbReference type="NCBI Taxonomy" id="2201181"/>
    <lineage>
        <taxon>Bacteria</taxon>
        <taxon>Pseudomonadati</taxon>
        <taxon>Bacteroidota</taxon>
        <taxon>Flavobacteriia</taxon>
        <taxon>Flavobacteriales</taxon>
        <taxon>Flavobacteriaceae</taxon>
        <taxon>Flavobacterium</taxon>
    </lineage>
</organism>
<dbReference type="Pfam" id="PF13181">
    <property type="entry name" value="TPR_8"/>
    <property type="match status" value="1"/>
</dbReference>
<dbReference type="InterPro" id="IPR011990">
    <property type="entry name" value="TPR-like_helical_dom_sf"/>
</dbReference>
<evidence type="ECO:0000256" key="7">
    <source>
        <dbReference type="SAM" id="Coils"/>
    </source>
</evidence>
<evidence type="ECO:0000256" key="8">
    <source>
        <dbReference type="SAM" id="Phobius"/>
    </source>
</evidence>
<keyword evidence="8" id="KW-1133">Transmembrane helix</keyword>
<dbReference type="PANTHER" id="PTHR46630">
    <property type="entry name" value="TETRATRICOPEPTIDE REPEAT PROTEIN 29"/>
    <property type="match status" value="1"/>
</dbReference>
<feature type="repeat" description="TPR" evidence="6">
    <location>
        <begin position="125"/>
        <end position="158"/>
    </location>
</feature>
<dbReference type="SUPFAM" id="SSF46894">
    <property type="entry name" value="C-terminal effector domain of the bipartite response regulators"/>
    <property type="match status" value="1"/>
</dbReference>
<dbReference type="AlphaFoldDB" id="A0A2U8QXE7"/>
<accession>A0A2U8QXE7</accession>
<feature type="repeat" description="TPR" evidence="6">
    <location>
        <begin position="204"/>
        <end position="237"/>
    </location>
</feature>
<keyword evidence="7" id="KW-0175">Coiled coil</keyword>
<dbReference type="InterPro" id="IPR016032">
    <property type="entry name" value="Sig_transdc_resp-reg_C-effctor"/>
</dbReference>
<dbReference type="Pfam" id="PF13174">
    <property type="entry name" value="TPR_6"/>
    <property type="match status" value="1"/>
</dbReference>
<evidence type="ECO:0000256" key="4">
    <source>
        <dbReference type="ARBA" id="ARBA00022803"/>
    </source>
</evidence>
<evidence type="ECO:0000256" key="1">
    <source>
        <dbReference type="ARBA" id="ARBA00004496"/>
    </source>
</evidence>
<feature type="coiled-coil region" evidence="7">
    <location>
        <begin position="340"/>
        <end position="407"/>
    </location>
</feature>
<reference evidence="10 11" key="1">
    <citation type="submission" date="2018-05" db="EMBL/GenBank/DDBJ databases">
        <title>Flavobacterium sp. MEBiC07310.</title>
        <authorList>
            <person name="Baek K."/>
        </authorList>
    </citation>
    <scope>NUCLEOTIDE SEQUENCE [LARGE SCALE GENOMIC DNA]</scope>
    <source>
        <strain evidence="10 11">MEBiC07310</strain>
    </source>
</reference>
<feature type="repeat" description="TPR" evidence="6">
    <location>
        <begin position="165"/>
        <end position="198"/>
    </location>
</feature>
<keyword evidence="11" id="KW-1185">Reference proteome</keyword>
<feature type="transmembrane region" description="Helical" evidence="8">
    <location>
        <begin position="316"/>
        <end position="336"/>
    </location>
</feature>
<feature type="chain" id="PRO_5015912394" evidence="9">
    <location>
        <begin position="23"/>
        <end position="516"/>
    </location>
</feature>
<dbReference type="RefSeq" id="WP_109570240.1">
    <property type="nucleotide sequence ID" value="NZ_CP029463.1"/>
</dbReference>
<dbReference type="OrthoDB" id="1090267at2"/>
<evidence type="ECO:0000313" key="11">
    <source>
        <dbReference type="Proteomes" id="UP000245429"/>
    </source>
</evidence>
<dbReference type="InterPro" id="IPR019734">
    <property type="entry name" value="TPR_rpt"/>
</dbReference>
<evidence type="ECO:0000256" key="6">
    <source>
        <dbReference type="PROSITE-ProRule" id="PRU00339"/>
    </source>
</evidence>
<keyword evidence="8" id="KW-0472">Membrane</keyword>
<protein>
    <submittedName>
        <fullName evidence="10">Uncharacterized protein</fullName>
    </submittedName>
</protein>
<dbReference type="SUPFAM" id="SSF48452">
    <property type="entry name" value="TPR-like"/>
    <property type="match status" value="2"/>
</dbReference>
<evidence type="ECO:0000256" key="9">
    <source>
        <dbReference type="SAM" id="SignalP"/>
    </source>
</evidence>
<dbReference type="InterPro" id="IPR051476">
    <property type="entry name" value="Bac_ResReg_Asp_Phosphatase"/>
</dbReference>
<dbReference type="Gene3D" id="1.10.10.10">
    <property type="entry name" value="Winged helix-like DNA-binding domain superfamily/Winged helix DNA-binding domain"/>
    <property type="match status" value="1"/>
</dbReference>
<dbReference type="PROSITE" id="PS50293">
    <property type="entry name" value="TPR_REGION"/>
    <property type="match status" value="1"/>
</dbReference>
<keyword evidence="9" id="KW-0732">Signal</keyword>
<dbReference type="PANTHER" id="PTHR46630:SF1">
    <property type="entry name" value="TETRATRICOPEPTIDE REPEAT PROTEIN 29"/>
    <property type="match status" value="1"/>
</dbReference>
<keyword evidence="8" id="KW-0812">Transmembrane</keyword>
<sequence length="516" mass="59497">MRYNFLLFSLLLIICCSPTVNAQNLKQLKEELEQAIQHNSTPVVLEKRFLIGKIYAESGLYANALEYFNSVLKDYQNNSKDSLFVKTNIEVGELYNNTKRYANAIPFIEQAISVSKQLDYKQGLVKAYSTLGSSYEKQGNYMKALEFENKSLSALSEKGHREIRAKVYENIGSIYEDLMQYDEAFEYFEKSYQLVKGTSSKAEANVLNNIGDVYRKKGNLTIAITITRQALEVATKVNDNHLLESATKDLAKAYALQGDYEKAYNYRLEAENFKELSLKAENQNQVNVLLTDLKINQKESQIKLLKEQNKLNSTRLILSVVILGIFFISVFLWFLYAGKRRRINTKLQELEQEKLKAELELKAKEKKNLHRNLEVKNAALSRYSLHLVQKNKLLTELSAKLKHLTQRQSVNYEKHLKDLCSEIDFTLQQDSEWNDFNVFFEEIHPNFTKNLSEAAIETLTPTELKLGILLRLNLSSKEIASILRVTPDSVRVARHRFRKKLPLDTKEDLVAFLLAL</sequence>
<dbReference type="KEGG" id="fse:DI487_14255"/>
<dbReference type="InterPro" id="IPR036388">
    <property type="entry name" value="WH-like_DNA-bd_sf"/>
</dbReference>
<evidence type="ECO:0000256" key="5">
    <source>
        <dbReference type="ARBA" id="ARBA00038253"/>
    </source>
</evidence>
<comment type="subcellular location">
    <subcellularLocation>
        <location evidence="1">Cytoplasm</location>
    </subcellularLocation>
</comment>
<dbReference type="GO" id="GO:0003677">
    <property type="term" value="F:DNA binding"/>
    <property type="evidence" value="ECO:0007669"/>
    <property type="project" value="InterPro"/>
</dbReference>
<keyword evidence="4 6" id="KW-0802">TPR repeat</keyword>
<keyword evidence="3" id="KW-0677">Repeat</keyword>
<dbReference type="GO" id="GO:0005737">
    <property type="term" value="C:cytoplasm"/>
    <property type="evidence" value="ECO:0007669"/>
    <property type="project" value="UniProtKB-SubCell"/>
</dbReference>
<evidence type="ECO:0000256" key="3">
    <source>
        <dbReference type="ARBA" id="ARBA00022737"/>
    </source>
</evidence>
<dbReference type="GO" id="GO:0006355">
    <property type="term" value="P:regulation of DNA-templated transcription"/>
    <property type="evidence" value="ECO:0007669"/>
    <property type="project" value="InterPro"/>
</dbReference>
<proteinExistence type="inferred from homology"/>
<dbReference type="Gene3D" id="1.25.40.10">
    <property type="entry name" value="Tetratricopeptide repeat domain"/>
    <property type="match status" value="2"/>
</dbReference>
<feature type="repeat" description="TPR" evidence="6">
    <location>
        <begin position="45"/>
        <end position="78"/>
    </location>
</feature>
<feature type="signal peptide" evidence="9">
    <location>
        <begin position="1"/>
        <end position="22"/>
    </location>
</feature>
<name>A0A2U8QXE7_9FLAO</name>
<keyword evidence="2" id="KW-0963">Cytoplasm</keyword>
<gene>
    <name evidence="10" type="ORF">DI487_14255</name>
</gene>
<dbReference type="EMBL" id="CP029463">
    <property type="protein sequence ID" value="AWM14902.1"/>
    <property type="molecule type" value="Genomic_DNA"/>
</dbReference>
<evidence type="ECO:0000256" key="2">
    <source>
        <dbReference type="ARBA" id="ARBA00022490"/>
    </source>
</evidence>
<evidence type="ECO:0000313" key="10">
    <source>
        <dbReference type="EMBL" id="AWM14902.1"/>
    </source>
</evidence>
<comment type="similarity">
    <text evidence="5">Belongs to the Rap family.</text>
</comment>
<dbReference type="PROSITE" id="PS50005">
    <property type="entry name" value="TPR"/>
    <property type="match status" value="4"/>
</dbReference>
<dbReference type="Proteomes" id="UP000245429">
    <property type="component" value="Chromosome"/>
</dbReference>